<sequence length="346" mass="38272">MESRNKENNSTEKSEEPMSCRLTSVEAEKGQGTSGEAEIAKNSAKGTKRKRDTKNSTACRPGDMSQRCDCVKPPKTPTQIPIPPLPAVLPPVNLVHRDVIRAWCQQLKLSTKGPKLDGYKRLCEYAYPHQKNIPATAQEARILSLSKRIKIEKGELPLECSVERTSSEGAAPPARGPPALEGAPPPLEAVVSTSAPDSEAVFAAWSRMTARAVKTESVRSQETCEVQWCVVHGRSLPANTEGWVRLQFHTGQAWVPGKRRRVSAFFLMVPELRLHTPNAGSLRSIPGQGTGSLRLQLRPGIEEEETFKRAILGRSHFRSKESLHFISLDLSEHGEQKQGEQLHREI</sequence>
<keyword evidence="2" id="KW-0805">Transcription regulation</keyword>
<comment type="subcellular location">
    <subcellularLocation>
        <location evidence="1">Nucleus</location>
    </subcellularLocation>
</comment>
<feature type="region of interest" description="Disordered" evidence="5">
    <location>
        <begin position="1"/>
        <end position="72"/>
    </location>
</feature>
<dbReference type="Proteomes" id="UP000694520">
    <property type="component" value="Chromosome 19"/>
</dbReference>
<evidence type="ECO:0000313" key="7">
    <source>
        <dbReference type="Ensembl" id="ENSBGRP00000037855.1"/>
    </source>
</evidence>
<dbReference type="Pfam" id="PF14047">
    <property type="entry name" value="DCR"/>
    <property type="match status" value="1"/>
</dbReference>
<dbReference type="AlphaFoldDB" id="A0A8B9YLY8"/>
<reference evidence="7" key="1">
    <citation type="submission" date="2019-05" db="EMBL/GenBank/DDBJ databases">
        <authorList>
            <person name="Zhang S."/>
            <person name="Liu J."/>
        </authorList>
    </citation>
    <scope>NUCLEOTIDE SEQUENCE [LARGE SCALE GENOMIC DNA]</scope>
</reference>
<dbReference type="GO" id="GO:0003682">
    <property type="term" value="F:chromatin binding"/>
    <property type="evidence" value="ECO:0007669"/>
    <property type="project" value="InterPro"/>
</dbReference>
<keyword evidence="4" id="KW-0539">Nucleus</keyword>
<feature type="compositionally biased region" description="Basic and acidic residues" evidence="5">
    <location>
        <begin position="1"/>
        <end position="18"/>
    </location>
</feature>
<evidence type="ECO:0000259" key="6">
    <source>
        <dbReference type="Pfam" id="PF14047"/>
    </source>
</evidence>
<dbReference type="PANTHER" id="PTHR16073">
    <property type="entry name" value="DCR DOMAIN-CONTAINING PROTEIN"/>
    <property type="match status" value="1"/>
</dbReference>
<keyword evidence="3" id="KW-0804">Transcription</keyword>
<feature type="domain" description="Developmental pluripotency-associated protein 2/4 C-terminal" evidence="6">
    <location>
        <begin position="226"/>
        <end position="269"/>
    </location>
</feature>
<dbReference type="PANTHER" id="PTHR16073:SF8">
    <property type="entry name" value="DEVELOPMENTAL PLURIPOTENCY-ASSOCIATED PROTEIN 4"/>
    <property type="match status" value="1"/>
</dbReference>
<name>A0A8B9YLY8_BOSMU</name>
<organism evidence="7 8">
    <name type="scientific">Bos mutus grunniens</name>
    <name type="common">Wild yak</name>
    <name type="synonym">Bos grunniens</name>
    <dbReference type="NCBI Taxonomy" id="30521"/>
    <lineage>
        <taxon>Eukaryota</taxon>
        <taxon>Metazoa</taxon>
        <taxon>Chordata</taxon>
        <taxon>Craniata</taxon>
        <taxon>Vertebrata</taxon>
        <taxon>Euteleostomi</taxon>
        <taxon>Mammalia</taxon>
        <taxon>Eutheria</taxon>
        <taxon>Laurasiatheria</taxon>
        <taxon>Artiodactyla</taxon>
        <taxon>Ruminantia</taxon>
        <taxon>Pecora</taxon>
        <taxon>Bovidae</taxon>
        <taxon>Bovinae</taxon>
        <taxon>Bos</taxon>
    </lineage>
</organism>
<dbReference type="GO" id="GO:0005634">
    <property type="term" value="C:nucleus"/>
    <property type="evidence" value="ECO:0007669"/>
    <property type="project" value="UniProtKB-SubCell"/>
</dbReference>
<evidence type="ECO:0000256" key="2">
    <source>
        <dbReference type="ARBA" id="ARBA00023015"/>
    </source>
</evidence>
<protein>
    <recommendedName>
        <fullName evidence="6">Developmental pluripotency-associated protein 2/4 C-terminal domain-containing protein</fullName>
    </recommendedName>
</protein>
<evidence type="ECO:0000313" key="8">
    <source>
        <dbReference type="Proteomes" id="UP000694520"/>
    </source>
</evidence>
<accession>A0A8B9YLY8</accession>
<evidence type="ECO:0000256" key="5">
    <source>
        <dbReference type="SAM" id="MobiDB-lite"/>
    </source>
</evidence>
<evidence type="ECO:0000256" key="1">
    <source>
        <dbReference type="ARBA" id="ARBA00004123"/>
    </source>
</evidence>
<dbReference type="InterPro" id="IPR039590">
    <property type="entry name" value="Dppa2/4"/>
</dbReference>
<reference evidence="7" key="3">
    <citation type="submission" date="2025-09" db="UniProtKB">
        <authorList>
            <consortium name="Ensembl"/>
        </authorList>
    </citation>
    <scope>IDENTIFICATION</scope>
</reference>
<reference evidence="7" key="2">
    <citation type="submission" date="2025-08" db="UniProtKB">
        <authorList>
            <consortium name="Ensembl"/>
        </authorList>
    </citation>
    <scope>IDENTIFICATION</scope>
</reference>
<feature type="compositionally biased region" description="Low complexity" evidence="5">
    <location>
        <begin position="168"/>
        <end position="182"/>
    </location>
</feature>
<dbReference type="Ensembl" id="ENSBGRT00000043840.1">
    <property type="protein sequence ID" value="ENSBGRP00000037855.1"/>
    <property type="gene ID" value="ENSBGRG00000023731.1"/>
</dbReference>
<keyword evidence="8" id="KW-1185">Reference proteome</keyword>
<dbReference type="GeneTree" id="ENSGT00390000004871"/>
<feature type="region of interest" description="Disordered" evidence="5">
    <location>
        <begin position="163"/>
        <end position="186"/>
    </location>
</feature>
<proteinExistence type="predicted"/>
<dbReference type="InterPro" id="IPR025891">
    <property type="entry name" value="Dppa2/4_C_dom"/>
</dbReference>
<evidence type="ECO:0000256" key="3">
    <source>
        <dbReference type="ARBA" id="ARBA00023163"/>
    </source>
</evidence>
<evidence type="ECO:0000256" key="4">
    <source>
        <dbReference type="ARBA" id="ARBA00023242"/>
    </source>
</evidence>
<dbReference type="GO" id="GO:0048731">
    <property type="term" value="P:system development"/>
    <property type="evidence" value="ECO:0007669"/>
    <property type="project" value="TreeGrafter"/>
</dbReference>